<reference evidence="1" key="1">
    <citation type="submission" date="2020-11" db="EMBL/GenBank/DDBJ databases">
        <authorList>
            <person name="Whitehead M."/>
        </authorList>
    </citation>
    <scope>NUCLEOTIDE SEQUENCE</scope>
    <source>
        <strain evidence="1">EGII</strain>
    </source>
</reference>
<protein>
    <submittedName>
        <fullName evidence="1">(Mediterranean fruit fly) hypothetical protein</fullName>
    </submittedName>
</protein>
<sequence length="95" mass="10824">MITESVKYNVNYFDARHESLTKHIHTHTANSITAAPAVNTHTHQHLTSSYAAESPNSSVNTKQMQAIESYMDFHRESLQQLLRLCLWQMGARAPK</sequence>
<evidence type="ECO:0000313" key="2">
    <source>
        <dbReference type="Proteomes" id="UP000606786"/>
    </source>
</evidence>
<evidence type="ECO:0000313" key="1">
    <source>
        <dbReference type="EMBL" id="CAD6997488.1"/>
    </source>
</evidence>
<dbReference type="EMBL" id="CAJHJT010000012">
    <property type="protein sequence ID" value="CAD6997488.1"/>
    <property type="molecule type" value="Genomic_DNA"/>
</dbReference>
<dbReference type="AlphaFoldDB" id="A0A811UGL9"/>
<organism evidence="1 2">
    <name type="scientific">Ceratitis capitata</name>
    <name type="common">Mediterranean fruit fly</name>
    <name type="synonym">Tephritis capitata</name>
    <dbReference type="NCBI Taxonomy" id="7213"/>
    <lineage>
        <taxon>Eukaryota</taxon>
        <taxon>Metazoa</taxon>
        <taxon>Ecdysozoa</taxon>
        <taxon>Arthropoda</taxon>
        <taxon>Hexapoda</taxon>
        <taxon>Insecta</taxon>
        <taxon>Pterygota</taxon>
        <taxon>Neoptera</taxon>
        <taxon>Endopterygota</taxon>
        <taxon>Diptera</taxon>
        <taxon>Brachycera</taxon>
        <taxon>Muscomorpha</taxon>
        <taxon>Tephritoidea</taxon>
        <taxon>Tephritidae</taxon>
        <taxon>Ceratitis</taxon>
        <taxon>Ceratitis</taxon>
    </lineage>
</organism>
<accession>A0A811UGL9</accession>
<comment type="caution">
    <text evidence="1">The sequence shown here is derived from an EMBL/GenBank/DDBJ whole genome shotgun (WGS) entry which is preliminary data.</text>
</comment>
<name>A0A811UGL9_CERCA</name>
<keyword evidence="2" id="KW-1185">Reference proteome</keyword>
<dbReference type="Proteomes" id="UP000606786">
    <property type="component" value="Unassembled WGS sequence"/>
</dbReference>
<proteinExistence type="predicted"/>
<gene>
    <name evidence="1" type="ORF">CCAP1982_LOCUS6130</name>
</gene>